<dbReference type="InterPro" id="IPR001173">
    <property type="entry name" value="Glyco_trans_2-like"/>
</dbReference>
<sequence>MTGVSVVIPTLGRPSLIELLMALGPLHPGIELIVVDDRPERGEPLDLPGARVLPGRAAGPAAARNAGWRAARHEWVAFLDDDVLPDPDWARRLADDLRDAGPEVGGVQGNLRVPLPGDRRPTDWERVTAGLADGEWITADMAYRRAALERTGGFDERLPRAFREDAELAHRVREAGFELRRGLRTVTHPVRPEDRWVSVRTQRGNADDALLRRLYGPDWRAVLGVPPGRRRRHAAVTAAGAAALGCTTAALVTGRRGWPAAAMVAGAAWAAGTAEFAAARIAPGPRDPREVTTMLMTSVAIPPVAVAHWARGWFRWRGARPVPALETILGPPAANTPAAGTPAAGTPAATEAETAAPGGGTAPDSKAANRDDPVEARR</sequence>
<evidence type="ECO:0000256" key="1">
    <source>
        <dbReference type="SAM" id="MobiDB-lite"/>
    </source>
</evidence>
<dbReference type="Gene3D" id="3.90.550.10">
    <property type="entry name" value="Spore Coat Polysaccharide Biosynthesis Protein SpsA, Chain A"/>
    <property type="match status" value="1"/>
</dbReference>
<organism evidence="3 4">
    <name type="scientific">Actinoplanes aureus</name>
    <dbReference type="NCBI Taxonomy" id="2792083"/>
    <lineage>
        <taxon>Bacteria</taxon>
        <taxon>Bacillati</taxon>
        <taxon>Actinomycetota</taxon>
        <taxon>Actinomycetes</taxon>
        <taxon>Micromonosporales</taxon>
        <taxon>Micromonosporaceae</taxon>
        <taxon>Actinoplanes</taxon>
    </lineage>
</organism>
<dbReference type="Pfam" id="PF00535">
    <property type="entry name" value="Glycos_transf_2"/>
    <property type="match status" value="1"/>
</dbReference>
<comment type="caution">
    <text evidence="3">The sequence shown here is derived from an EMBL/GenBank/DDBJ whole genome shotgun (WGS) entry which is preliminary data.</text>
</comment>
<proteinExistence type="predicted"/>
<feature type="region of interest" description="Disordered" evidence="1">
    <location>
        <begin position="333"/>
        <end position="378"/>
    </location>
</feature>
<dbReference type="InterPro" id="IPR050834">
    <property type="entry name" value="Glycosyltransf_2"/>
</dbReference>
<dbReference type="PANTHER" id="PTHR43685">
    <property type="entry name" value="GLYCOSYLTRANSFERASE"/>
    <property type="match status" value="1"/>
</dbReference>
<dbReference type="AlphaFoldDB" id="A0A931C4J0"/>
<dbReference type="InterPro" id="IPR029044">
    <property type="entry name" value="Nucleotide-diphossugar_trans"/>
</dbReference>
<gene>
    <name evidence="3" type="ORF">I4J89_07255</name>
</gene>
<dbReference type="Proteomes" id="UP000598146">
    <property type="component" value="Unassembled WGS sequence"/>
</dbReference>
<name>A0A931C4J0_9ACTN</name>
<feature type="compositionally biased region" description="Basic and acidic residues" evidence="1">
    <location>
        <begin position="367"/>
        <end position="378"/>
    </location>
</feature>
<evidence type="ECO:0000313" key="3">
    <source>
        <dbReference type="EMBL" id="MBG0561257.1"/>
    </source>
</evidence>
<protein>
    <submittedName>
        <fullName evidence="3">Glycosyltransferase</fullName>
    </submittedName>
</protein>
<dbReference type="PANTHER" id="PTHR43685:SF3">
    <property type="entry name" value="SLR2126 PROTEIN"/>
    <property type="match status" value="1"/>
</dbReference>
<feature type="domain" description="Glycosyltransferase 2-like" evidence="2">
    <location>
        <begin position="5"/>
        <end position="104"/>
    </location>
</feature>
<dbReference type="EMBL" id="JADQTO010000003">
    <property type="protein sequence ID" value="MBG0561257.1"/>
    <property type="molecule type" value="Genomic_DNA"/>
</dbReference>
<evidence type="ECO:0000259" key="2">
    <source>
        <dbReference type="Pfam" id="PF00535"/>
    </source>
</evidence>
<dbReference type="SUPFAM" id="SSF53448">
    <property type="entry name" value="Nucleotide-diphospho-sugar transferases"/>
    <property type="match status" value="1"/>
</dbReference>
<feature type="compositionally biased region" description="Low complexity" evidence="1">
    <location>
        <begin position="333"/>
        <end position="356"/>
    </location>
</feature>
<accession>A0A931C4J0</accession>
<keyword evidence="4" id="KW-1185">Reference proteome</keyword>
<evidence type="ECO:0000313" key="4">
    <source>
        <dbReference type="Proteomes" id="UP000598146"/>
    </source>
</evidence>
<reference evidence="3" key="1">
    <citation type="submission" date="2020-11" db="EMBL/GenBank/DDBJ databases">
        <title>Isolation and identification of active actinomycetes.</title>
        <authorList>
            <person name="Sun X."/>
        </authorList>
    </citation>
    <scope>NUCLEOTIDE SEQUENCE</scope>
    <source>
        <strain evidence="3">NEAU-A11</strain>
    </source>
</reference>
<dbReference type="RefSeq" id="WP_196413057.1">
    <property type="nucleotide sequence ID" value="NZ_JADQTO010000003.1"/>
</dbReference>